<reference evidence="3" key="1">
    <citation type="submission" date="2016-10" db="EMBL/GenBank/DDBJ databases">
        <authorList>
            <person name="Varghese N."/>
            <person name="Submissions S."/>
        </authorList>
    </citation>
    <scope>NUCLEOTIDE SEQUENCE [LARGE SCALE GENOMIC DNA]</scope>
    <source>
        <strain evidence="3">DSM 44498</strain>
    </source>
</reference>
<gene>
    <name evidence="2" type="ORF">SAMN04490239_7423</name>
</gene>
<keyword evidence="1" id="KW-0472">Membrane</keyword>
<sequence length="166" mass="18114">MSQDERVSETAVLFSEPGARWRMLAFGPVFCLIALIIELLTGPVVHWFALSLFAVLLSGFVYVQVVAARRHASVELTTSSLRQGTEDLPITEILKIMPPADPESYEQQPWETARSLGELSAVPRRRKGIGLRLLGGALVQAWAKDEVALRAQLESLLAKSAGGSSE</sequence>
<evidence type="ECO:0000313" key="3">
    <source>
        <dbReference type="Proteomes" id="UP000183561"/>
    </source>
</evidence>
<proteinExistence type="predicted"/>
<feature type="transmembrane region" description="Helical" evidence="1">
    <location>
        <begin position="21"/>
        <end position="41"/>
    </location>
</feature>
<name>A0A1H4Z0Q2_9NOCA</name>
<evidence type="ECO:0000256" key="1">
    <source>
        <dbReference type="SAM" id="Phobius"/>
    </source>
</evidence>
<evidence type="ECO:0008006" key="4">
    <source>
        <dbReference type="Google" id="ProtNLM"/>
    </source>
</evidence>
<protein>
    <recommendedName>
        <fullName evidence="4">DUF3093 domain-containing protein</fullName>
    </recommendedName>
</protein>
<dbReference type="Proteomes" id="UP000183561">
    <property type="component" value="Unassembled WGS sequence"/>
</dbReference>
<dbReference type="AlphaFoldDB" id="A0A1H4Z0Q2"/>
<dbReference type="EMBL" id="FNSV01000005">
    <property type="protein sequence ID" value="SED23829.1"/>
    <property type="molecule type" value="Genomic_DNA"/>
</dbReference>
<organism evidence="2 3">
    <name type="scientific">Rhodococcus koreensis</name>
    <dbReference type="NCBI Taxonomy" id="99653"/>
    <lineage>
        <taxon>Bacteria</taxon>
        <taxon>Bacillati</taxon>
        <taxon>Actinomycetota</taxon>
        <taxon>Actinomycetes</taxon>
        <taxon>Mycobacteriales</taxon>
        <taxon>Nocardiaceae</taxon>
        <taxon>Rhodococcus</taxon>
    </lineage>
</organism>
<keyword evidence="3" id="KW-1185">Reference proteome</keyword>
<keyword evidence="1" id="KW-0812">Transmembrane</keyword>
<evidence type="ECO:0000313" key="2">
    <source>
        <dbReference type="EMBL" id="SED23829.1"/>
    </source>
</evidence>
<keyword evidence="1" id="KW-1133">Transmembrane helix</keyword>
<accession>A0A1H4Z0Q2</accession>
<feature type="transmembrane region" description="Helical" evidence="1">
    <location>
        <begin position="47"/>
        <end position="67"/>
    </location>
</feature>